<organism evidence="1 2">
    <name type="scientific">Coprinellus micaceus</name>
    <name type="common">Glistening ink-cap mushroom</name>
    <name type="synonym">Coprinus micaceus</name>
    <dbReference type="NCBI Taxonomy" id="71717"/>
    <lineage>
        <taxon>Eukaryota</taxon>
        <taxon>Fungi</taxon>
        <taxon>Dikarya</taxon>
        <taxon>Basidiomycota</taxon>
        <taxon>Agaricomycotina</taxon>
        <taxon>Agaricomycetes</taxon>
        <taxon>Agaricomycetidae</taxon>
        <taxon>Agaricales</taxon>
        <taxon>Agaricineae</taxon>
        <taxon>Psathyrellaceae</taxon>
        <taxon>Coprinellus</taxon>
    </lineage>
</organism>
<evidence type="ECO:0000313" key="1">
    <source>
        <dbReference type="EMBL" id="TEB34527.1"/>
    </source>
</evidence>
<evidence type="ECO:0000313" key="2">
    <source>
        <dbReference type="Proteomes" id="UP000298030"/>
    </source>
</evidence>
<protein>
    <submittedName>
        <fullName evidence="1">Uncharacterized protein</fullName>
    </submittedName>
</protein>
<keyword evidence="2" id="KW-1185">Reference proteome</keyword>
<accession>A0A4Y7TK08</accession>
<dbReference type="AlphaFoldDB" id="A0A4Y7TK08"/>
<reference evidence="1 2" key="1">
    <citation type="journal article" date="2019" name="Nat. Ecol. Evol.">
        <title>Megaphylogeny resolves global patterns of mushroom evolution.</title>
        <authorList>
            <person name="Varga T."/>
            <person name="Krizsan K."/>
            <person name="Foldi C."/>
            <person name="Dima B."/>
            <person name="Sanchez-Garcia M."/>
            <person name="Sanchez-Ramirez S."/>
            <person name="Szollosi G.J."/>
            <person name="Szarkandi J.G."/>
            <person name="Papp V."/>
            <person name="Albert L."/>
            <person name="Andreopoulos W."/>
            <person name="Angelini C."/>
            <person name="Antonin V."/>
            <person name="Barry K.W."/>
            <person name="Bougher N.L."/>
            <person name="Buchanan P."/>
            <person name="Buyck B."/>
            <person name="Bense V."/>
            <person name="Catcheside P."/>
            <person name="Chovatia M."/>
            <person name="Cooper J."/>
            <person name="Damon W."/>
            <person name="Desjardin D."/>
            <person name="Finy P."/>
            <person name="Geml J."/>
            <person name="Haridas S."/>
            <person name="Hughes K."/>
            <person name="Justo A."/>
            <person name="Karasinski D."/>
            <person name="Kautmanova I."/>
            <person name="Kiss B."/>
            <person name="Kocsube S."/>
            <person name="Kotiranta H."/>
            <person name="LaButti K.M."/>
            <person name="Lechner B.E."/>
            <person name="Liimatainen K."/>
            <person name="Lipzen A."/>
            <person name="Lukacs Z."/>
            <person name="Mihaltcheva S."/>
            <person name="Morgado L.N."/>
            <person name="Niskanen T."/>
            <person name="Noordeloos M.E."/>
            <person name="Ohm R.A."/>
            <person name="Ortiz-Santana B."/>
            <person name="Ovrebo C."/>
            <person name="Racz N."/>
            <person name="Riley R."/>
            <person name="Savchenko A."/>
            <person name="Shiryaev A."/>
            <person name="Soop K."/>
            <person name="Spirin V."/>
            <person name="Szebenyi C."/>
            <person name="Tomsovsky M."/>
            <person name="Tulloss R.E."/>
            <person name="Uehling J."/>
            <person name="Grigoriev I.V."/>
            <person name="Vagvolgyi C."/>
            <person name="Papp T."/>
            <person name="Martin F.M."/>
            <person name="Miettinen O."/>
            <person name="Hibbett D.S."/>
            <person name="Nagy L.G."/>
        </authorList>
    </citation>
    <scope>NUCLEOTIDE SEQUENCE [LARGE SCALE GENOMIC DNA]</scope>
    <source>
        <strain evidence="1 2">FP101781</strain>
    </source>
</reference>
<proteinExistence type="predicted"/>
<dbReference type="EMBL" id="QPFP01000009">
    <property type="protein sequence ID" value="TEB34527.1"/>
    <property type="molecule type" value="Genomic_DNA"/>
</dbReference>
<sequence>MVGYLYDQNVGSKVLGHVCAIFSVYRQPECWAPLRTVRTKPRAPPTFHILKLERIRTVLLRRTCARGVCCNEERRLLEQQIQNLGYSIVLLTLLASSARHRYEILTTQNRKITARIPRHSEQHTNPCPDGEGPMSWCNVGVWQHGVGVTWMWRM</sequence>
<comment type="caution">
    <text evidence="1">The sequence shown here is derived from an EMBL/GenBank/DDBJ whole genome shotgun (WGS) entry which is preliminary data.</text>
</comment>
<dbReference type="Proteomes" id="UP000298030">
    <property type="component" value="Unassembled WGS sequence"/>
</dbReference>
<gene>
    <name evidence="1" type="ORF">FA13DRAFT_1486865</name>
</gene>
<name>A0A4Y7TK08_COPMI</name>